<accession>A0A1I6HYS3</accession>
<organism evidence="1 2">
    <name type="scientific">Halorubrum sodomense</name>
    <dbReference type="NCBI Taxonomy" id="35743"/>
    <lineage>
        <taxon>Archaea</taxon>
        <taxon>Methanobacteriati</taxon>
        <taxon>Methanobacteriota</taxon>
        <taxon>Stenosarchaea group</taxon>
        <taxon>Halobacteria</taxon>
        <taxon>Halobacteriales</taxon>
        <taxon>Haloferacaceae</taxon>
        <taxon>Halorubrum</taxon>
    </lineage>
</organism>
<sequence>MAYDVTAGFDKLADQQFMMDAGAVGGGVLAGESLGYLAGGREVAGFNVPSELGGVAVIAGAEYAPMIDGRTKRHAQVGGGVAIILSLMERFGVRDSLNEVFA</sequence>
<dbReference type="STRING" id="35743.SAMN04487937_2985"/>
<dbReference type="RefSeq" id="WP_092924127.1">
    <property type="nucleotide sequence ID" value="NZ_FOYN01000005.1"/>
</dbReference>
<dbReference type="OrthoDB" id="327103at2157"/>
<dbReference type="AlphaFoldDB" id="A0A1I6HYS3"/>
<protein>
    <submittedName>
        <fullName evidence="1">Uncharacterized protein</fullName>
    </submittedName>
</protein>
<reference evidence="2" key="1">
    <citation type="submission" date="2016-10" db="EMBL/GenBank/DDBJ databases">
        <authorList>
            <person name="Varghese N."/>
            <person name="Submissions S."/>
        </authorList>
    </citation>
    <scope>NUCLEOTIDE SEQUENCE [LARGE SCALE GENOMIC DNA]</scope>
    <source>
        <strain evidence="2">RD 26</strain>
    </source>
</reference>
<proteinExistence type="predicted"/>
<gene>
    <name evidence="1" type="ORF">SAMN04487937_2985</name>
</gene>
<name>A0A1I6HYS3_HALSD</name>
<evidence type="ECO:0000313" key="1">
    <source>
        <dbReference type="EMBL" id="SFR59587.1"/>
    </source>
</evidence>
<keyword evidence="2" id="KW-1185">Reference proteome</keyword>
<dbReference type="Proteomes" id="UP000198932">
    <property type="component" value="Unassembled WGS sequence"/>
</dbReference>
<dbReference type="EMBL" id="FOYN01000005">
    <property type="protein sequence ID" value="SFR59587.1"/>
    <property type="molecule type" value="Genomic_DNA"/>
</dbReference>
<evidence type="ECO:0000313" key="2">
    <source>
        <dbReference type="Proteomes" id="UP000198932"/>
    </source>
</evidence>